<dbReference type="AlphaFoldDB" id="A0A7Y9IZ46"/>
<dbReference type="InterPro" id="IPR004763">
    <property type="entry name" value="CusA-like"/>
</dbReference>
<protein>
    <submittedName>
        <fullName evidence="9">Cobalt-zinc-cadmium resistance protein CzcA</fullName>
    </submittedName>
</protein>
<feature type="transmembrane region" description="Helical" evidence="8">
    <location>
        <begin position="865"/>
        <end position="882"/>
    </location>
</feature>
<proteinExistence type="inferred from homology"/>
<dbReference type="SUPFAM" id="SSF82693">
    <property type="entry name" value="Multidrug efflux transporter AcrB pore domain, PN1, PN2, PC1 and PC2 subdomains"/>
    <property type="match status" value="3"/>
</dbReference>
<evidence type="ECO:0000313" key="9">
    <source>
        <dbReference type="EMBL" id="NYE85805.1"/>
    </source>
</evidence>
<dbReference type="EMBL" id="JACBYR010000003">
    <property type="protein sequence ID" value="NYE85805.1"/>
    <property type="molecule type" value="Genomic_DNA"/>
</dbReference>
<sequence>MRSLIALVVHRRLAAVAATLVLAAYGVFAYLNTAIEAYPDVTNVQVGIISLAPGLAPEEVERQVTFPLERELNGTPGLISLRSESYFGLSMITMVFNDTTRSFDARVQVTQRLPSANLPDGVTPEMSPDNTPLGKIYYYRLYSDRHTLAQLRSEQEWTVARVLKQIQGVADVVSVGGFVKEFHVEVDPAKLIAHGLTLDEVVDAIGKSNQNVGGGLLRRGEQSLIIRGIGLLKTPRDIETVVLSTHNNTPVRVADVAQVVQSYTPRQGSVGMDEEDDIVQGIVLLKRDENPTKVLDQVHLKVEQINKSMLPAGMVIQPSYDRSNLVGHTLNTVYHNLFFGATLIIGVLWLFLRSLRGSLIVAIVIPLSLLVAFIGLYLMKLPANLISMGAIDFGIIVDGAVVLTEAIIHKARLRKPTTQRDMYALIIDAAVSVARPTLFAMAIVIAALIPVFSLESIEGRIFRPLALTYTFALIGALIFALTLVPALCAIFLRPKDVAAPEPKVFLRMHHGFSGWMSRILGSRGAKQKVMGIAVIMLVVAGYSAIHLGTEFLPELDEGDAYVLVQMPPSISLQKGQELLRTIRMRLKAPPEVIAVTSEQGRPEDGTDNETINVAKVLVRLKPRDQWRKGLDKETLVGEMRESLSDLPGVQFNFAQPIRDSVEESTSGARGQVVLKLFGQDIDTMRGILQQTKASVAKIPGVVDLDLYRDAPAPQLHIEFNREALARYGIAMTVADTAVETALAGKVVTAVWEGERSVPVRVRLPFPNRMDEARIREIQVATPDGNYVPLGAIATVGFKVGNASIFREGNSRYMALKFNVEGRDIGSVVKDTFEAFDRDIKLPEGYIAQWGGQWENQQRAAARLKVVIPLSLLVVFVLLFSALGSARSAVLILLTAPFAMVGGVIALHLTGIDLSISAAIGFIALLGQVALAGLLVLSAVEDLRRDGVAMIPALIEGTAERMRSILMVTCLGLLGLLPMALSTGVGSETQRPFASVVVGGMAVLPLISLFVLPVLYAWFGPKRMLTAEQQDELDENEEARHA</sequence>
<dbReference type="GO" id="GO:0005886">
    <property type="term" value="C:plasma membrane"/>
    <property type="evidence" value="ECO:0007669"/>
    <property type="project" value="UniProtKB-SubCell"/>
</dbReference>
<dbReference type="InterPro" id="IPR001036">
    <property type="entry name" value="Acrflvin-R"/>
</dbReference>
<gene>
    <name evidence="9" type="ORF">FHW18_005124</name>
</gene>
<evidence type="ECO:0000256" key="7">
    <source>
        <dbReference type="ARBA" id="ARBA00023136"/>
    </source>
</evidence>
<feature type="transmembrane region" description="Helical" evidence="8">
    <location>
        <begin position="529"/>
        <end position="547"/>
    </location>
</feature>
<evidence type="ECO:0000256" key="2">
    <source>
        <dbReference type="ARBA" id="ARBA00010942"/>
    </source>
</evidence>
<feature type="transmembrane region" description="Helical" evidence="8">
    <location>
        <begin position="385"/>
        <end position="404"/>
    </location>
</feature>
<feature type="transmembrane region" description="Helical" evidence="8">
    <location>
        <begin position="333"/>
        <end position="352"/>
    </location>
</feature>
<accession>A0A7Y9IZ46</accession>
<feature type="transmembrane region" description="Helical" evidence="8">
    <location>
        <begin position="915"/>
        <end position="939"/>
    </location>
</feature>
<feature type="transmembrane region" description="Helical" evidence="8">
    <location>
        <begin position="469"/>
        <end position="492"/>
    </location>
</feature>
<dbReference type="NCBIfam" id="TIGR00914">
    <property type="entry name" value="2A0601"/>
    <property type="match status" value="1"/>
</dbReference>
<keyword evidence="7 8" id="KW-0472">Membrane</keyword>
<dbReference type="Gene3D" id="3.30.2090.10">
    <property type="entry name" value="Multidrug efflux transporter AcrB TolC docking domain, DN and DC subdomains"/>
    <property type="match status" value="2"/>
</dbReference>
<evidence type="ECO:0000256" key="4">
    <source>
        <dbReference type="ARBA" id="ARBA00022475"/>
    </source>
</evidence>
<dbReference type="PRINTS" id="PR00702">
    <property type="entry name" value="ACRIFLAVINRP"/>
</dbReference>
<dbReference type="Gene3D" id="3.30.70.1430">
    <property type="entry name" value="Multidrug efflux transporter AcrB pore domain"/>
    <property type="match status" value="2"/>
</dbReference>
<name>A0A7Y9IZ46_9BURK</name>
<keyword evidence="5 8" id="KW-0812">Transmembrane</keyword>
<dbReference type="GO" id="GO:0042910">
    <property type="term" value="F:xenobiotic transmembrane transporter activity"/>
    <property type="evidence" value="ECO:0007669"/>
    <property type="project" value="TreeGrafter"/>
</dbReference>
<comment type="subcellular location">
    <subcellularLocation>
        <location evidence="1">Cell membrane</location>
        <topology evidence="1">Multi-pass membrane protein</topology>
    </subcellularLocation>
</comment>
<dbReference type="Gene3D" id="1.20.1640.10">
    <property type="entry name" value="Multidrug efflux transporter AcrB transmembrane domain"/>
    <property type="match status" value="2"/>
</dbReference>
<dbReference type="SUPFAM" id="SSF82714">
    <property type="entry name" value="Multidrug efflux transporter AcrB TolC docking domain, DN and DC subdomains"/>
    <property type="match status" value="2"/>
</dbReference>
<evidence type="ECO:0000313" key="10">
    <source>
        <dbReference type="Proteomes" id="UP000542125"/>
    </source>
</evidence>
<dbReference type="InterPro" id="IPR027463">
    <property type="entry name" value="AcrB_DN_DC_subdom"/>
</dbReference>
<dbReference type="SUPFAM" id="SSF82866">
    <property type="entry name" value="Multidrug efflux transporter AcrB transmembrane domain"/>
    <property type="match status" value="2"/>
</dbReference>
<comment type="caution">
    <text evidence="9">The sequence shown here is derived from an EMBL/GenBank/DDBJ whole genome shotgun (WGS) entry which is preliminary data.</text>
</comment>
<organism evidence="9 10">
    <name type="scientific">Pigmentiphaga litoralis</name>
    <dbReference type="NCBI Taxonomy" id="516702"/>
    <lineage>
        <taxon>Bacteria</taxon>
        <taxon>Pseudomonadati</taxon>
        <taxon>Pseudomonadota</taxon>
        <taxon>Betaproteobacteria</taxon>
        <taxon>Burkholderiales</taxon>
        <taxon>Alcaligenaceae</taxon>
        <taxon>Pigmentiphaga</taxon>
    </lineage>
</organism>
<dbReference type="Gene3D" id="3.30.70.1440">
    <property type="entry name" value="Multidrug efflux transporter AcrB pore domain"/>
    <property type="match status" value="1"/>
</dbReference>
<evidence type="ECO:0000256" key="6">
    <source>
        <dbReference type="ARBA" id="ARBA00022989"/>
    </source>
</evidence>
<feature type="transmembrane region" description="Helical" evidence="8">
    <location>
        <begin position="889"/>
        <end position="909"/>
    </location>
</feature>
<dbReference type="Proteomes" id="UP000542125">
    <property type="component" value="Unassembled WGS sequence"/>
</dbReference>
<keyword evidence="3" id="KW-0813">Transport</keyword>
<evidence type="ECO:0000256" key="1">
    <source>
        <dbReference type="ARBA" id="ARBA00004651"/>
    </source>
</evidence>
<keyword evidence="10" id="KW-1185">Reference proteome</keyword>
<dbReference type="Gene3D" id="3.30.70.1320">
    <property type="entry name" value="Multidrug efflux transporter AcrB pore domain like"/>
    <property type="match status" value="1"/>
</dbReference>
<dbReference type="RefSeq" id="WP_179590220.1">
    <property type="nucleotide sequence ID" value="NZ_JACBYR010000003.1"/>
</dbReference>
<evidence type="ECO:0000256" key="8">
    <source>
        <dbReference type="SAM" id="Phobius"/>
    </source>
</evidence>
<feature type="transmembrane region" description="Helical" evidence="8">
    <location>
        <begin position="425"/>
        <end position="449"/>
    </location>
</feature>
<feature type="transmembrane region" description="Helical" evidence="8">
    <location>
        <begin position="359"/>
        <end position="379"/>
    </location>
</feature>
<keyword evidence="4" id="KW-1003">Cell membrane</keyword>
<comment type="similarity">
    <text evidence="2">Belongs to the resistance-nodulation-cell division (RND) (TC 2.A.6) family.</text>
</comment>
<dbReference type="PANTHER" id="PTHR32063">
    <property type="match status" value="1"/>
</dbReference>
<feature type="transmembrane region" description="Helical" evidence="8">
    <location>
        <begin position="960"/>
        <end position="980"/>
    </location>
</feature>
<dbReference type="Pfam" id="PF00873">
    <property type="entry name" value="ACR_tran"/>
    <property type="match status" value="1"/>
</dbReference>
<reference evidence="9 10" key="1">
    <citation type="submission" date="2020-07" db="EMBL/GenBank/DDBJ databases">
        <title>Genomic Encyclopedia of Type Strains, Phase IV (KMG-V): Genome sequencing to study the core and pangenomes of soil and plant-associated prokaryotes.</title>
        <authorList>
            <person name="Whitman W."/>
        </authorList>
    </citation>
    <scope>NUCLEOTIDE SEQUENCE [LARGE SCALE GENOMIC DNA]</scope>
    <source>
        <strain evidence="9 10">SAS40</strain>
    </source>
</reference>
<evidence type="ECO:0000256" key="5">
    <source>
        <dbReference type="ARBA" id="ARBA00022692"/>
    </source>
</evidence>
<feature type="transmembrane region" description="Helical" evidence="8">
    <location>
        <begin position="992"/>
        <end position="1018"/>
    </location>
</feature>
<keyword evidence="6 8" id="KW-1133">Transmembrane helix</keyword>
<dbReference type="PANTHER" id="PTHR32063:SF12">
    <property type="entry name" value="CATION EFFLUX SYSTEM PROTEIN"/>
    <property type="match status" value="1"/>
</dbReference>
<dbReference type="GO" id="GO:0008324">
    <property type="term" value="F:monoatomic cation transmembrane transporter activity"/>
    <property type="evidence" value="ECO:0007669"/>
    <property type="project" value="InterPro"/>
</dbReference>
<evidence type="ECO:0000256" key="3">
    <source>
        <dbReference type="ARBA" id="ARBA00022448"/>
    </source>
</evidence>